<evidence type="ECO:0000313" key="2">
    <source>
        <dbReference type="EMBL" id="BES89310.1"/>
    </source>
</evidence>
<reference evidence="2 3" key="1">
    <citation type="submission" date="2023-09" db="EMBL/GenBank/DDBJ databases">
        <title>Nesidiocoris tenuis whole genome shotgun sequence.</title>
        <authorList>
            <person name="Shibata T."/>
            <person name="Shimoda M."/>
            <person name="Kobayashi T."/>
            <person name="Uehara T."/>
        </authorList>
    </citation>
    <scope>NUCLEOTIDE SEQUENCE [LARGE SCALE GENOMIC DNA]</scope>
    <source>
        <strain evidence="2 3">Japan</strain>
    </source>
</reference>
<dbReference type="EMBL" id="AP028909">
    <property type="protein sequence ID" value="BES89310.1"/>
    <property type="molecule type" value="Genomic_DNA"/>
</dbReference>
<accession>A0ABN7AEM7</accession>
<gene>
    <name evidence="2" type="ORF">NTJ_02117</name>
</gene>
<proteinExistence type="predicted"/>
<feature type="region of interest" description="Disordered" evidence="1">
    <location>
        <begin position="132"/>
        <end position="166"/>
    </location>
</feature>
<organism evidence="2 3">
    <name type="scientific">Nesidiocoris tenuis</name>
    <dbReference type="NCBI Taxonomy" id="355587"/>
    <lineage>
        <taxon>Eukaryota</taxon>
        <taxon>Metazoa</taxon>
        <taxon>Ecdysozoa</taxon>
        <taxon>Arthropoda</taxon>
        <taxon>Hexapoda</taxon>
        <taxon>Insecta</taxon>
        <taxon>Pterygota</taxon>
        <taxon>Neoptera</taxon>
        <taxon>Paraneoptera</taxon>
        <taxon>Hemiptera</taxon>
        <taxon>Heteroptera</taxon>
        <taxon>Panheteroptera</taxon>
        <taxon>Cimicomorpha</taxon>
        <taxon>Miridae</taxon>
        <taxon>Dicyphina</taxon>
        <taxon>Nesidiocoris</taxon>
    </lineage>
</organism>
<feature type="region of interest" description="Disordered" evidence="1">
    <location>
        <begin position="1"/>
        <end position="35"/>
    </location>
</feature>
<evidence type="ECO:0000256" key="1">
    <source>
        <dbReference type="SAM" id="MobiDB-lite"/>
    </source>
</evidence>
<feature type="compositionally biased region" description="Basic and acidic residues" evidence="1">
    <location>
        <begin position="137"/>
        <end position="166"/>
    </location>
</feature>
<sequence>MAAIGSDLGISFSPITTDEEDSTFEDPLPNSSDSSEIVTHLRNINTANESFSQVPILINVSGTPSSDISDNSTAQERSIRMDPIIAENNTEVNSSDRSMNESIHEISTSPIETTSGNIASSADAGTQISIKTGPLEELNRSLHIDDSKKNITEGKSDETTERQSEKKTIYRRYPSLQYIAYKAKLEINRQIKASRLRHAAERREDTEKYRRFKRTHSESPQSNDYMSTELRALLKNWFKGWF</sequence>
<keyword evidence="3" id="KW-1185">Reference proteome</keyword>
<dbReference type="Proteomes" id="UP001307889">
    <property type="component" value="Chromosome 1"/>
</dbReference>
<protein>
    <submittedName>
        <fullName evidence="2">Uncharacterized protein</fullName>
    </submittedName>
</protein>
<feature type="compositionally biased region" description="Basic and acidic residues" evidence="1">
    <location>
        <begin position="198"/>
        <end position="209"/>
    </location>
</feature>
<name>A0ABN7AEM7_9HEMI</name>
<evidence type="ECO:0000313" key="3">
    <source>
        <dbReference type="Proteomes" id="UP001307889"/>
    </source>
</evidence>
<feature type="region of interest" description="Disordered" evidence="1">
    <location>
        <begin position="197"/>
        <end position="223"/>
    </location>
</feature>